<dbReference type="Proteomes" id="UP000797356">
    <property type="component" value="Chromosome 6"/>
</dbReference>
<sequence>MITMSIATMDKLSDTYGKMFRVKTSVAEELQEKVRLMERHVPTNRANTLMEAKKASWLAYELNFDEYKALI</sequence>
<protein>
    <submittedName>
        <fullName evidence="1">Putative nudix hydrolase 26, chloroplastic</fullName>
    </submittedName>
</protein>
<organism evidence="1 2">
    <name type="scientific">Cocos nucifera</name>
    <name type="common">Coconut palm</name>
    <dbReference type="NCBI Taxonomy" id="13894"/>
    <lineage>
        <taxon>Eukaryota</taxon>
        <taxon>Viridiplantae</taxon>
        <taxon>Streptophyta</taxon>
        <taxon>Embryophyta</taxon>
        <taxon>Tracheophyta</taxon>
        <taxon>Spermatophyta</taxon>
        <taxon>Magnoliopsida</taxon>
        <taxon>Liliopsida</taxon>
        <taxon>Arecaceae</taxon>
        <taxon>Arecoideae</taxon>
        <taxon>Cocoseae</taxon>
        <taxon>Attaleinae</taxon>
        <taxon>Cocos</taxon>
    </lineage>
</organism>
<reference evidence="1" key="1">
    <citation type="journal article" date="2017" name="Gigascience">
        <title>The genome draft of coconut (Cocos nucifera).</title>
        <authorList>
            <person name="Xiao Y."/>
            <person name="Xu P."/>
            <person name="Fan H."/>
            <person name="Baudouin L."/>
            <person name="Xia W."/>
            <person name="Bocs S."/>
            <person name="Xu J."/>
            <person name="Li Q."/>
            <person name="Guo A."/>
            <person name="Zhou L."/>
            <person name="Li J."/>
            <person name="Wu Y."/>
            <person name="Ma Z."/>
            <person name="Armero A."/>
            <person name="Issali A.E."/>
            <person name="Liu N."/>
            <person name="Peng M."/>
            <person name="Yang Y."/>
        </authorList>
    </citation>
    <scope>NUCLEOTIDE SEQUENCE</scope>
    <source>
        <tissue evidence="1">Spear leaf of Hainan Tall coconut</tissue>
    </source>
</reference>
<keyword evidence="2" id="KW-1185">Reference proteome</keyword>
<dbReference type="GO" id="GO:0016787">
    <property type="term" value="F:hydrolase activity"/>
    <property type="evidence" value="ECO:0007669"/>
    <property type="project" value="UniProtKB-KW"/>
</dbReference>
<name>A0A8K0N3Y2_COCNU</name>
<proteinExistence type="predicted"/>
<evidence type="ECO:0000313" key="2">
    <source>
        <dbReference type="Proteomes" id="UP000797356"/>
    </source>
</evidence>
<comment type="caution">
    <text evidence="1">The sequence shown here is derived from an EMBL/GenBank/DDBJ whole genome shotgun (WGS) entry which is preliminary data.</text>
</comment>
<accession>A0A8K0N3Y2</accession>
<dbReference type="EMBL" id="CM017877">
    <property type="protein sequence ID" value="KAG1348141.1"/>
    <property type="molecule type" value="Genomic_DNA"/>
</dbReference>
<gene>
    <name evidence="1" type="ORF">COCNU_06G019700</name>
</gene>
<dbReference type="AlphaFoldDB" id="A0A8K0N3Y2"/>
<reference evidence="1" key="2">
    <citation type="submission" date="2019-07" db="EMBL/GenBank/DDBJ databases">
        <authorList>
            <person name="Yang Y."/>
            <person name="Bocs S."/>
            <person name="Baudouin L."/>
        </authorList>
    </citation>
    <scope>NUCLEOTIDE SEQUENCE</scope>
    <source>
        <tissue evidence="1">Spear leaf of Hainan Tall coconut</tissue>
    </source>
</reference>
<keyword evidence="1" id="KW-0378">Hydrolase</keyword>
<evidence type="ECO:0000313" key="1">
    <source>
        <dbReference type="EMBL" id="KAG1348141.1"/>
    </source>
</evidence>